<comment type="caution">
    <text evidence="2">The sequence shown here is derived from an EMBL/GenBank/DDBJ whole genome shotgun (WGS) entry which is preliminary data.</text>
</comment>
<dbReference type="Proteomes" id="UP000619078">
    <property type="component" value="Unassembled WGS sequence"/>
</dbReference>
<keyword evidence="1" id="KW-0472">Membrane</keyword>
<feature type="transmembrane region" description="Helical" evidence="1">
    <location>
        <begin position="57"/>
        <end position="75"/>
    </location>
</feature>
<evidence type="ECO:0000313" key="2">
    <source>
        <dbReference type="EMBL" id="MBD1395260.1"/>
    </source>
</evidence>
<keyword evidence="1" id="KW-1133">Transmembrane helix</keyword>
<evidence type="ECO:0000256" key="1">
    <source>
        <dbReference type="SAM" id="Phobius"/>
    </source>
</evidence>
<proteinExistence type="predicted"/>
<evidence type="ECO:0000313" key="3">
    <source>
        <dbReference type="Proteomes" id="UP000619078"/>
    </source>
</evidence>
<feature type="transmembrane region" description="Helical" evidence="1">
    <location>
        <begin position="24"/>
        <end position="45"/>
    </location>
</feature>
<reference evidence="2" key="1">
    <citation type="submission" date="2020-09" db="EMBL/GenBank/DDBJ databases">
        <title>Novel species of Mucilaginibacter isolated from a glacier on the Tibetan Plateau.</title>
        <authorList>
            <person name="Liu Q."/>
            <person name="Xin Y.-H."/>
        </authorList>
    </citation>
    <scope>NUCLEOTIDE SEQUENCE</scope>
    <source>
        <strain evidence="2">ZB1P21</strain>
    </source>
</reference>
<accession>A0A926S2L8</accession>
<dbReference type="AlphaFoldDB" id="A0A926S2L8"/>
<sequence length="113" mass="12835">MADYITLIKDWIIELGEKHDVDPLTLGCIYLVSKVCFFTTLGLALRNLKAKRPFVTHLLIACSFFSFPYMYIIIAGRNISVWVYLFMAALFISGAFSIWKKVTAKPVNVDPLP</sequence>
<dbReference type="RefSeq" id="WP_191165710.1">
    <property type="nucleotide sequence ID" value="NZ_JACWMX010000010.1"/>
</dbReference>
<keyword evidence="3" id="KW-1185">Reference proteome</keyword>
<feature type="transmembrane region" description="Helical" evidence="1">
    <location>
        <begin position="81"/>
        <end position="99"/>
    </location>
</feature>
<protein>
    <submittedName>
        <fullName evidence="2">Uncharacterized protein</fullName>
    </submittedName>
</protein>
<organism evidence="2 3">
    <name type="scientific">Mucilaginibacter glaciei</name>
    <dbReference type="NCBI Taxonomy" id="2772109"/>
    <lineage>
        <taxon>Bacteria</taxon>
        <taxon>Pseudomonadati</taxon>
        <taxon>Bacteroidota</taxon>
        <taxon>Sphingobacteriia</taxon>
        <taxon>Sphingobacteriales</taxon>
        <taxon>Sphingobacteriaceae</taxon>
        <taxon>Mucilaginibacter</taxon>
    </lineage>
</organism>
<dbReference type="EMBL" id="JACWMX010000010">
    <property type="protein sequence ID" value="MBD1395260.1"/>
    <property type="molecule type" value="Genomic_DNA"/>
</dbReference>
<name>A0A926S2L8_9SPHI</name>
<gene>
    <name evidence="2" type="ORF">IDJ76_19305</name>
</gene>
<keyword evidence="1" id="KW-0812">Transmembrane</keyword>